<dbReference type="PANTHER" id="PTHR30244:SF34">
    <property type="entry name" value="DTDP-4-AMINO-4,6-DIDEOXYGALACTOSE TRANSAMINASE"/>
    <property type="match status" value="1"/>
</dbReference>
<evidence type="ECO:0000313" key="4">
    <source>
        <dbReference type="EMBL" id="MSU09385.1"/>
    </source>
</evidence>
<dbReference type="GeneID" id="96779326"/>
<dbReference type="InterPro" id="IPR015422">
    <property type="entry name" value="PyrdxlP-dep_Trfase_small"/>
</dbReference>
<dbReference type="Gene3D" id="3.40.640.10">
    <property type="entry name" value="Type I PLP-dependent aspartate aminotransferase-like (Major domain)"/>
    <property type="match status" value="1"/>
</dbReference>
<dbReference type="AlphaFoldDB" id="A0A6I2UI34"/>
<proteinExistence type="inferred from homology"/>
<dbReference type="PIRSF" id="PIRSF000390">
    <property type="entry name" value="PLP_StrS"/>
    <property type="match status" value="1"/>
</dbReference>
<gene>
    <name evidence="4" type="ORF">FYJ84_10345</name>
</gene>
<evidence type="ECO:0000256" key="1">
    <source>
        <dbReference type="PIRSR" id="PIRSR000390-1"/>
    </source>
</evidence>
<dbReference type="Pfam" id="PF01041">
    <property type="entry name" value="DegT_DnrJ_EryC1"/>
    <property type="match status" value="1"/>
</dbReference>
<dbReference type="EMBL" id="VUNR01000022">
    <property type="protein sequence ID" value="MSU09385.1"/>
    <property type="molecule type" value="Genomic_DNA"/>
</dbReference>
<evidence type="ECO:0000256" key="2">
    <source>
        <dbReference type="PIRSR" id="PIRSR000390-2"/>
    </source>
</evidence>
<dbReference type="Proteomes" id="UP000433181">
    <property type="component" value="Unassembled WGS sequence"/>
</dbReference>
<dbReference type="Gene3D" id="3.90.1150.10">
    <property type="entry name" value="Aspartate Aminotransferase, domain 1"/>
    <property type="match status" value="1"/>
</dbReference>
<keyword evidence="4" id="KW-0032">Aminotransferase</keyword>
<sequence length="367" mass="41834">MERIPVYQCDLTGNEKKYVDDCLESTWISCKGKYVKLFEERFAEYIGVKYATGCSNGTVALHLALETLGFNVGDEIIVPSFTYIASSNTIVQAGAKPIFVDSFPDTWQMDTEDIIRKITPKTKAIMAVHLYGQMCDMDKICKIAKEHGLFVLEDCAEAFGSKIGEKYAGSYGDISAFSFFGNKTITTGEGGMVVTNNKLLYDKAVRLKTQGVSAYKQYWHDLPAYNYRMTNIAAAIGLAQLERADEFLAKKRALVDMYRDFLKEVPVVCHGEKEGTTHSYWMFSILTANEQERDSLRSFLDEKNIETRPLFFPVHTMEVYNHCHEKHPVCEDFSLRGINLPSWPGLQKEQVVYICNMIKEFYLNKRK</sequence>
<keyword evidence="2 3" id="KW-0663">Pyridoxal phosphate</keyword>
<feature type="active site" description="Proton acceptor" evidence="1">
    <location>
        <position position="183"/>
    </location>
</feature>
<keyword evidence="5" id="KW-1185">Reference proteome</keyword>
<evidence type="ECO:0000313" key="5">
    <source>
        <dbReference type="Proteomes" id="UP000433181"/>
    </source>
</evidence>
<dbReference type="InterPro" id="IPR015421">
    <property type="entry name" value="PyrdxlP-dep_Trfase_major"/>
</dbReference>
<protein>
    <submittedName>
        <fullName evidence="4">DegT/DnrJ/EryC1/StrS family aminotransferase</fullName>
    </submittedName>
</protein>
<accession>A0A6I2UI34</accession>
<evidence type="ECO:0000256" key="3">
    <source>
        <dbReference type="RuleBase" id="RU004508"/>
    </source>
</evidence>
<organism evidence="4 5">
    <name type="scientific">Anaerovibrio slackiae</name>
    <dbReference type="NCBI Taxonomy" id="2652309"/>
    <lineage>
        <taxon>Bacteria</taxon>
        <taxon>Bacillati</taxon>
        <taxon>Bacillota</taxon>
        <taxon>Negativicutes</taxon>
        <taxon>Selenomonadales</taxon>
        <taxon>Selenomonadaceae</taxon>
        <taxon>Anaerovibrio</taxon>
    </lineage>
</organism>
<dbReference type="GO" id="GO:0008483">
    <property type="term" value="F:transaminase activity"/>
    <property type="evidence" value="ECO:0007669"/>
    <property type="project" value="UniProtKB-KW"/>
</dbReference>
<comment type="caution">
    <text evidence="4">The sequence shown here is derived from an EMBL/GenBank/DDBJ whole genome shotgun (WGS) entry which is preliminary data.</text>
</comment>
<feature type="modified residue" description="N6-(pyridoxal phosphate)lysine" evidence="2">
    <location>
        <position position="183"/>
    </location>
</feature>
<dbReference type="SUPFAM" id="SSF53383">
    <property type="entry name" value="PLP-dependent transferases"/>
    <property type="match status" value="1"/>
</dbReference>
<comment type="similarity">
    <text evidence="3">Belongs to the DegT/DnrJ/EryC1 family.</text>
</comment>
<keyword evidence="4" id="KW-0808">Transferase</keyword>
<dbReference type="CDD" id="cd00616">
    <property type="entry name" value="AHBA_syn"/>
    <property type="match status" value="1"/>
</dbReference>
<reference evidence="4 5" key="1">
    <citation type="submission" date="2019-08" db="EMBL/GenBank/DDBJ databases">
        <title>In-depth cultivation of the pig gut microbiome towards novel bacterial diversity and tailored functional studies.</title>
        <authorList>
            <person name="Wylensek D."/>
            <person name="Hitch T.C.A."/>
            <person name="Clavel T."/>
        </authorList>
    </citation>
    <scope>NUCLEOTIDE SEQUENCE [LARGE SCALE GENOMIC DNA]</scope>
    <source>
        <strain evidence="4 5">WCA-693-APC-5D-A</strain>
    </source>
</reference>
<dbReference type="InterPro" id="IPR000653">
    <property type="entry name" value="DegT/StrS_aminotransferase"/>
</dbReference>
<name>A0A6I2UI34_9FIRM</name>
<dbReference type="PANTHER" id="PTHR30244">
    <property type="entry name" value="TRANSAMINASE"/>
    <property type="match status" value="1"/>
</dbReference>
<dbReference type="GO" id="GO:0030170">
    <property type="term" value="F:pyridoxal phosphate binding"/>
    <property type="evidence" value="ECO:0007669"/>
    <property type="project" value="TreeGrafter"/>
</dbReference>
<dbReference type="InterPro" id="IPR015424">
    <property type="entry name" value="PyrdxlP-dep_Trfase"/>
</dbReference>
<dbReference type="GO" id="GO:0000271">
    <property type="term" value="P:polysaccharide biosynthetic process"/>
    <property type="evidence" value="ECO:0007669"/>
    <property type="project" value="TreeGrafter"/>
</dbReference>
<dbReference type="RefSeq" id="WP_328596378.1">
    <property type="nucleotide sequence ID" value="NZ_VUNR01000022.1"/>
</dbReference>